<evidence type="ECO:0000256" key="1">
    <source>
        <dbReference type="SAM" id="Phobius"/>
    </source>
</evidence>
<keyword evidence="5" id="KW-1185">Reference proteome</keyword>
<feature type="domain" description="EAL" evidence="2">
    <location>
        <begin position="394"/>
        <end position="644"/>
    </location>
</feature>
<dbReference type="InterPro" id="IPR000160">
    <property type="entry name" value="GGDEF_dom"/>
</dbReference>
<dbReference type="RefSeq" id="WP_238311464.1">
    <property type="nucleotide sequence ID" value="NZ_BPQV01000006.1"/>
</dbReference>
<feature type="transmembrane region" description="Helical" evidence="1">
    <location>
        <begin position="146"/>
        <end position="163"/>
    </location>
</feature>
<evidence type="ECO:0000313" key="5">
    <source>
        <dbReference type="Proteomes" id="UP001055156"/>
    </source>
</evidence>
<evidence type="ECO:0000313" key="4">
    <source>
        <dbReference type="EMBL" id="GJE27667.1"/>
    </source>
</evidence>
<feature type="transmembrane region" description="Helical" evidence="1">
    <location>
        <begin position="96"/>
        <end position="116"/>
    </location>
</feature>
<dbReference type="EMBL" id="BPQV01000006">
    <property type="protein sequence ID" value="GJE27667.1"/>
    <property type="molecule type" value="Genomic_DNA"/>
</dbReference>
<gene>
    <name evidence="4" type="ORF">LKMONMHP_2528</name>
</gene>
<accession>A0ABQ4TC84</accession>
<organism evidence="4 5">
    <name type="scientific">Methylobacterium organophilum</name>
    <dbReference type="NCBI Taxonomy" id="410"/>
    <lineage>
        <taxon>Bacteria</taxon>
        <taxon>Pseudomonadati</taxon>
        <taxon>Pseudomonadota</taxon>
        <taxon>Alphaproteobacteria</taxon>
        <taxon>Hyphomicrobiales</taxon>
        <taxon>Methylobacteriaceae</taxon>
        <taxon>Methylobacterium</taxon>
    </lineage>
</organism>
<feature type="domain" description="GGDEF" evidence="3">
    <location>
        <begin position="252"/>
        <end position="385"/>
    </location>
</feature>
<protein>
    <recommendedName>
        <fullName evidence="6">Diguanylate cyclase/phosphodiesterase</fullName>
    </recommendedName>
</protein>
<dbReference type="PANTHER" id="PTHR44757">
    <property type="entry name" value="DIGUANYLATE CYCLASE DGCP"/>
    <property type="match status" value="1"/>
</dbReference>
<dbReference type="PROSITE" id="PS50883">
    <property type="entry name" value="EAL"/>
    <property type="match status" value="1"/>
</dbReference>
<keyword evidence="1" id="KW-1133">Transmembrane helix</keyword>
<reference evidence="4" key="2">
    <citation type="submission" date="2021-08" db="EMBL/GenBank/DDBJ databases">
        <authorList>
            <person name="Tani A."/>
            <person name="Ola A."/>
            <person name="Ogura Y."/>
            <person name="Katsura K."/>
            <person name="Hayashi T."/>
        </authorList>
    </citation>
    <scope>NUCLEOTIDE SEQUENCE</scope>
    <source>
        <strain evidence="4">NBRC 15689</strain>
    </source>
</reference>
<dbReference type="InterPro" id="IPR035919">
    <property type="entry name" value="EAL_sf"/>
</dbReference>
<evidence type="ECO:0008006" key="6">
    <source>
        <dbReference type="Google" id="ProtNLM"/>
    </source>
</evidence>
<dbReference type="SMART" id="SM00052">
    <property type="entry name" value="EAL"/>
    <property type="match status" value="1"/>
</dbReference>
<dbReference type="InterPro" id="IPR001633">
    <property type="entry name" value="EAL_dom"/>
</dbReference>
<dbReference type="CDD" id="cd01949">
    <property type="entry name" value="GGDEF"/>
    <property type="match status" value="1"/>
</dbReference>
<dbReference type="InterPro" id="IPR043128">
    <property type="entry name" value="Rev_trsase/Diguanyl_cyclase"/>
</dbReference>
<evidence type="ECO:0000259" key="3">
    <source>
        <dbReference type="PROSITE" id="PS50887"/>
    </source>
</evidence>
<name>A0ABQ4TC84_METOR</name>
<dbReference type="Gene3D" id="3.30.70.270">
    <property type="match status" value="1"/>
</dbReference>
<dbReference type="InterPro" id="IPR052155">
    <property type="entry name" value="Biofilm_reg_signaling"/>
</dbReference>
<dbReference type="NCBIfam" id="TIGR00254">
    <property type="entry name" value="GGDEF"/>
    <property type="match status" value="1"/>
</dbReference>
<keyword evidence="1" id="KW-0472">Membrane</keyword>
<evidence type="ECO:0000259" key="2">
    <source>
        <dbReference type="PROSITE" id="PS50883"/>
    </source>
</evidence>
<dbReference type="InterPro" id="IPR029787">
    <property type="entry name" value="Nucleotide_cyclase"/>
</dbReference>
<dbReference type="PROSITE" id="PS50887">
    <property type="entry name" value="GGDEF"/>
    <property type="match status" value="1"/>
</dbReference>
<comment type="caution">
    <text evidence="4">The sequence shown here is derived from an EMBL/GenBank/DDBJ whole genome shotgun (WGS) entry which is preliminary data.</text>
</comment>
<feature type="transmembrane region" description="Helical" evidence="1">
    <location>
        <begin position="169"/>
        <end position="187"/>
    </location>
</feature>
<reference evidence="4" key="1">
    <citation type="journal article" date="2021" name="Front. Microbiol.">
        <title>Comprehensive Comparative Genomics and Phenotyping of Methylobacterium Species.</title>
        <authorList>
            <person name="Alessa O."/>
            <person name="Ogura Y."/>
            <person name="Fujitani Y."/>
            <person name="Takami H."/>
            <person name="Hayashi T."/>
            <person name="Sahin N."/>
            <person name="Tani A."/>
        </authorList>
    </citation>
    <scope>NUCLEOTIDE SEQUENCE</scope>
    <source>
        <strain evidence="4">NBRC 15689</strain>
    </source>
</reference>
<dbReference type="Pfam" id="PF00563">
    <property type="entry name" value="EAL"/>
    <property type="match status" value="1"/>
</dbReference>
<dbReference type="Pfam" id="PF00990">
    <property type="entry name" value="GGDEF"/>
    <property type="match status" value="1"/>
</dbReference>
<sequence>MPGANTTFSQEITSSSLALAQFRAFAHKMPALYLSVGASKMAIAYVFSPQAPGWLCLLLGIFAPSASLLRAAWWIKHRDDDLTAEAAAAILARAQKWLFGMTAIYIAINFALYHYGDQDTRMMLILSMLSSAMCSFFCLMQLRSAALIMVCLITIPCLCMLLSQDTSSAWAIACNITVVTAAMVFATQSYTREFANLVEARDSIAREHAKTEHLSRENRRLANIDMLTDLPNRRHFFSELATLFEGFAPGEPKLAIGIIDLDGFKQINDLHGHRIGDGVLREVGRRLRATLGDDAIACRLGGDEFALIVQGALSEEFLVALGERALHALRQPIRLDDVVLTVSGSIGFAVLTDREQTPERLYDRADHALYHAKRLGRGRIVMSSQRHEDLIKEQAAIEAALRTADLEKELHLVFQPIVEAATGRPLAFEGLARWTSPTLGAVAPATFIAAAERAGLITGLTPILLRKALQVATTWPPPIRLSFNLSAHDVASAENIRALMAVIAASGFDPRRIDMEITETAMMSNADTAVEHVNMLKKIGIQISIDDFGTGYSSISYLNCLPVDKVKIDKSFVKDLGTDNNSSKIVRSLIALCRDMSLICIVEGVETAEQLEHLKAIGCTVFQGYHFARPMPPEAIASYLTRTPLTVGETA</sequence>
<dbReference type="SMART" id="SM00267">
    <property type="entry name" value="GGDEF"/>
    <property type="match status" value="1"/>
</dbReference>
<dbReference type="SUPFAM" id="SSF141868">
    <property type="entry name" value="EAL domain-like"/>
    <property type="match status" value="1"/>
</dbReference>
<dbReference type="Gene3D" id="3.20.20.450">
    <property type="entry name" value="EAL domain"/>
    <property type="match status" value="1"/>
</dbReference>
<dbReference type="CDD" id="cd01948">
    <property type="entry name" value="EAL"/>
    <property type="match status" value="1"/>
</dbReference>
<feature type="transmembrane region" description="Helical" evidence="1">
    <location>
        <begin position="54"/>
        <end position="75"/>
    </location>
</feature>
<dbReference type="Proteomes" id="UP001055156">
    <property type="component" value="Unassembled WGS sequence"/>
</dbReference>
<dbReference type="PANTHER" id="PTHR44757:SF2">
    <property type="entry name" value="BIOFILM ARCHITECTURE MAINTENANCE PROTEIN MBAA"/>
    <property type="match status" value="1"/>
</dbReference>
<dbReference type="SUPFAM" id="SSF55073">
    <property type="entry name" value="Nucleotide cyclase"/>
    <property type="match status" value="1"/>
</dbReference>
<proteinExistence type="predicted"/>
<keyword evidence="1" id="KW-0812">Transmembrane</keyword>